<organism evidence="1 2">
    <name type="scientific">Litoreibacter meonggei</name>
    <dbReference type="NCBI Taxonomy" id="1049199"/>
    <lineage>
        <taxon>Bacteria</taxon>
        <taxon>Pseudomonadati</taxon>
        <taxon>Pseudomonadota</taxon>
        <taxon>Alphaproteobacteria</taxon>
        <taxon>Rhodobacterales</taxon>
        <taxon>Roseobacteraceae</taxon>
        <taxon>Litoreibacter</taxon>
    </lineage>
</organism>
<proteinExistence type="predicted"/>
<accession>A0A497VBL0</accession>
<dbReference type="EMBL" id="RCCE01000007">
    <property type="protein sequence ID" value="RLJ40652.1"/>
    <property type="molecule type" value="Genomic_DNA"/>
</dbReference>
<sequence>MGNVPCPPQQITIHCKICGCENVRRDASVEWSPELQMWEVVVVYDAADCEDCGGETNLIEKPIAVGVS</sequence>
<reference evidence="1 2" key="1">
    <citation type="submission" date="2018-10" db="EMBL/GenBank/DDBJ databases">
        <title>Genomic Encyclopedia of Archaeal and Bacterial Type Strains, Phase II (KMG-II): from individual species to whole genera.</title>
        <authorList>
            <person name="Goeker M."/>
        </authorList>
    </citation>
    <scope>NUCLEOTIDE SEQUENCE [LARGE SCALE GENOMIC DNA]</scope>
    <source>
        <strain evidence="1 2">DSM 29466</strain>
    </source>
</reference>
<name>A0A497VBL0_9RHOB</name>
<evidence type="ECO:0000313" key="1">
    <source>
        <dbReference type="EMBL" id="RLJ40652.1"/>
    </source>
</evidence>
<protein>
    <submittedName>
        <fullName evidence="1">Uncharacterized protein</fullName>
    </submittedName>
</protein>
<dbReference type="RefSeq" id="WP_121027918.1">
    <property type="nucleotide sequence ID" value="NZ_RCCE01000007.1"/>
</dbReference>
<dbReference type="OrthoDB" id="7875275at2"/>
<gene>
    <name evidence="1" type="ORF">BCF46_3724</name>
</gene>
<dbReference type="AlphaFoldDB" id="A0A497VBL0"/>
<comment type="caution">
    <text evidence="1">The sequence shown here is derived from an EMBL/GenBank/DDBJ whole genome shotgun (WGS) entry which is preliminary data.</text>
</comment>
<dbReference type="Proteomes" id="UP000269157">
    <property type="component" value="Unassembled WGS sequence"/>
</dbReference>
<evidence type="ECO:0000313" key="2">
    <source>
        <dbReference type="Proteomes" id="UP000269157"/>
    </source>
</evidence>
<keyword evidence="2" id="KW-1185">Reference proteome</keyword>